<evidence type="ECO:0000313" key="3">
    <source>
        <dbReference type="Proteomes" id="UP000307440"/>
    </source>
</evidence>
<dbReference type="Proteomes" id="UP000307440">
    <property type="component" value="Unassembled WGS sequence"/>
</dbReference>
<sequence length="167" mass="19327">MSQGQRVSRIPESLETADHSDRQTLADGERWSIAIDRICYRTCKSQTLSQELTSMSKIAGEFRPSKKVLRRTIGQNLEKIIDSSPGDLENLPAGWMLSSARRIAPNERPVSIWRRTHARKSTQYVSVFWEAWGMVWRERKARKHEASVYRGLKRPEINAPASQYKRK</sequence>
<gene>
    <name evidence="2" type="ORF">FA15DRAFT_653707</name>
</gene>
<keyword evidence="3" id="KW-1185">Reference proteome</keyword>
<accession>A0A5C3L3A8</accession>
<evidence type="ECO:0000256" key="1">
    <source>
        <dbReference type="SAM" id="MobiDB-lite"/>
    </source>
</evidence>
<organism evidence="2 3">
    <name type="scientific">Coprinopsis marcescibilis</name>
    <name type="common">Agaric fungus</name>
    <name type="synonym">Psathyrella marcescibilis</name>
    <dbReference type="NCBI Taxonomy" id="230819"/>
    <lineage>
        <taxon>Eukaryota</taxon>
        <taxon>Fungi</taxon>
        <taxon>Dikarya</taxon>
        <taxon>Basidiomycota</taxon>
        <taxon>Agaricomycotina</taxon>
        <taxon>Agaricomycetes</taxon>
        <taxon>Agaricomycetidae</taxon>
        <taxon>Agaricales</taxon>
        <taxon>Agaricineae</taxon>
        <taxon>Psathyrellaceae</taxon>
        <taxon>Coprinopsis</taxon>
    </lineage>
</organism>
<protein>
    <submittedName>
        <fullName evidence="2">Uncharacterized protein</fullName>
    </submittedName>
</protein>
<evidence type="ECO:0000313" key="2">
    <source>
        <dbReference type="EMBL" id="TFK27235.1"/>
    </source>
</evidence>
<name>A0A5C3L3A8_COPMA</name>
<proteinExistence type="predicted"/>
<feature type="region of interest" description="Disordered" evidence="1">
    <location>
        <begin position="1"/>
        <end position="21"/>
    </location>
</feature>
<reference evidence="2 3" key="1">
    <citation type="journal article" date="2019" name="Nat. Ecol. Evol.">
        <title>Megaphylogeny resolves global patterns of mushroom evolution.</title>
        <authorList>
            <person name="Varga T."/>
            <person name="Krizsan K."/>
            <person name="Foldi C."/>
            <person name="Dima B."/>
            <person name="Sanchez-Garcia M."/>
            <person name="Sanchez-Ramirez S."/>
            <person name="Szollosi G.J."/>
            <person name="Szarkandi J.G."/>
            <person name="Papp V."/>
            <person name="Albert L."/>
            <person name="Andreopoulos W."/>
            <person name="Angelini C."/>
            <person name="Antonin V."/>
            <person name="Barry K.W."/>
            <person name="Bougher N.L."/>
            <person name="Buchanan P."/>
            <person name="Buyck B."/>
            <person name="Bense V."/>
            <person name="Catcheside P."/>
            <person name="Chovatia M."/>
            <person name="Cooper J."/>
            <person name="Damon W."/>
            <person name="Desjardin D."/>
            <person name="Finy P."/>
            <person name="Geml J."/>
            <person name="Haridas S."/>
            <person name="Hughes K."/>
            <person name="Justo A."/>
            <person name="Karasinski D."/>
            <person name="Kautmanova I."/>
            <person name="Kiss B."/>
            <person name="Kocsube S."/>
            <person name="Kotiranta H."/>
            <person name="LaButti K.M."/>
            <person name="Lechner B.E."/>
            <person name="Liimatainen K."/>
            <person name="Lipzen A."/>
            <person name="Lukacs Z."/>
            <person name="Mihaltcheva S."/>
            <person name="Morgado L.N."/>
            <person name="Niskanen T."/>
            <person name="Noordeloos M.E."/>
            <person name="Ohm R.A."/>
            <person name="Ortiz-Santana B."/>
            <person name="Ovrebo C."/>
            <person name="Racz N."/>
            <person name="Riley R."/>
            <person name="Savchenko A."/>
            <person name="Shiryaev A."/>
            <person name="Soop K."/>
            <person name="Spirin V."/>
            <person name="Szebenyi C."/>
            <person name="Tomsovsky M."/>
            <person name="Tulloss R.E."/>
            <person name="Uehling J."/>
            <person name="Grigoriev I.V."/>
            <person name="Vagvolgyi C."/>
            <person name="Papp T."/>
            <person name="Martin F.M."/>
            <person name="Miettinen O."/>
            <person name="Hibbett D.S."/>
            <person name="Nagy L.G."/>
        </authorList>
    </citation>
    <scope>NUCLEOTIDE SEQUENCE [LARGE SCALE GENOMIC DNA]</scope>
    <source>
        <strain evidence="2 3">CBS 121175</strain>
    </source>
</reference>
<dbReference type="AlphaFoldDB" id="A0A5C3L3A8"/>
<dbReference type="EMBL" id="ML210166">
    <property type="protein sequence ID" value="TFK27235.1"/>
    <property type="molecule type" value="Genomic_DNA"/>
</dbReference>